<name>A0A061D5A8_BABBI</name>
<dbReference type="STRING" id="5866.A0A061D5A8"/>
<protein>
    <submittedName>
        <fullName evidence="5">Histamine-releasing factor, putative</fullName>
    </submittedName>
</protein>
<dbReference type="RefSeq" id="XP_012768057.1">
    <property type="nucleotide sequence ID" value="XM_012912603.1"/>
</dbReference>
<keyword evidence="6" id="KW-1185">Reference proteome</keyword>
<feature type="domain" description="TCTP" evidence="4">
    <location>
        <begin position="1"/>
        <end position="182"/>
    </location>
</feature>
<dbReference type="PANTHER" id="PTHR11991:SF0">
    <property type="entry name" value="TRANSLATIONALLY-CONTROLLED TUMOR PROTEIN"/>
    <property type="match status" value="1"/>
</dbReference>
<evidence type="ECO:0000256" key="2">
    <source>
        <dbReference type="ARBA" id="ARBA00022837"/>
    </source>
</evidence>
<dbReference type="Proteomes" id="UP000033188">
    <property type="component" value="Chromosome 2"/>
</dbReference>
<evidence type="ECO:0000256" key="3">
    <source>
        <dbReference type="PROSITE-ProRule" id="PRU01133"/>
    </source>
</evidence>
<dbReference type="SUPFAM" id="SSF51316">
    <property type="entry name" value="Mss4-like"/>
    <property type="match status" value="1"/>
</dbReference>
<gene>
    <name evidence="5" type="ORF">BBBOND_0210240</name>
</gene>
<dbReference type="InterPro" id="IPR011057">
    <property type="entry name" value="Mss4-like_sf"/>
</dbReference>
<dbReference type="InterPro" id="IPR034737">
    <property type="entry name" value="TCTP"/>
</dbReference>
<dbReference type="Gene3D" id="2.170.150.10">
    <property type="entry name" value="Metal Binding Protein, Guanine Nucleotide Exchange Factor, Chain A"/>
    <property type="match status" value="1"/>
</dbReference>
<dbReference type="EMBL" id="LK391708">
    <property type="protein sequence ID" value="CDR95871.1"/>
    <property type="molecule type" value="Genomic_DNA"/>
</dbReference>
<dbReference type="VEuPathDB" id="PiroplasmaDB:BBBOND_0210240"/>
<dbReference type="PROSITE" id="PS51797">
    <property type="entry name" value="TCTP_3"/>
    <property type="match status" value="1"/>
</dbReference>
<evidence type="ECO:0000256" key="1">
    <source>
        <dbReference type="ARBA" id="ARBA00004496"/>
    </source>
</evidence>
<evidence type="ECO:0000313" key="6">
    <source>
        <dbReference type="Proteomes" id="UP000033188"/>
    </source>
</evidence>
<dbReference type="PROSITE" id="PS01003">
    <property type="entry name" value="TCTP_2"/>
    <property type="match status" value="1"/>
</dbReference>
<dbReference type="GO" id="GO:0005737">
    <property type="term" value="C:cytoplasm"/>
    <property type="evidence" value="ECO:0007669"/>
    <property type="project" value="UniProtKB-SubCell"/>
</dbReference>
<dbReference type="InterPro" id="IPR018103">
    <property type="entry name" value="Translation_control_tumour_CS"/>
</dbReference>
<dbReference type="InterPro" id="IPR011323">
    <property type="entry name" value="Mss4/transl-control_tumour"/>
</dbReference>
<dbReference type="AlphaFoldDB" id="A0A061D5A8"/>
<accession>A0A061D5A8</accession>
<evidence type="ECO:0000259" key="4">
    <source>
        <dbReference type="PROSITE" id="PS51797"/>
    </source>
</evidence>
<reference evidence="6" key="1">
    <citation type="submission" date="2014-06" db="EMBL/GenBank/DDBJ databases">
        <authorList>
            <person name="Aslett M."/>
            <person name="De Silva N."/>
        </authorList>
    </citation>
    <scope>NUCLEOTIDE SEQUENCE [LARGE SCALE GENOMIC DNA]</scope>
    <source>
        <strain evidence="6">Bond</strain>
    </source>
</reference>
<organism evidence="5 6">
    <name type="scientific">Babesia bigemina</name>
    <dbReference type="NCBI Taxonomy" id="5866"/>
    <lineage>
        <taxon>Eukaryota</taxon>
        <taxon>Sar</taxon>
        <taxon>Alveolata</taxon>
        <taxon>Apicomplexa</taxon>
        <taxon>Aconoidasida</taxon>
        <taxon>Piroplasmida</taxon>
        <taxon>Babesiidae</taxon>
        <taxon>Babesia</taxon>
    </lineage>
</organism>
<evidence type="ECO:0000313" key="5">
    <source>
        <dbReference type="EMBL" id="CDR95871.1"/>
    </source>
</evidence>
<proteinExistence type="inferred from homology"/>
<sequence length="182" mass="20385">MLVYKDLFTGDEVCSDAYAHLNPFDNADFANVAFEVKSNKVAKGNEDYGIACNDDNGLNALSEEGGSSGPAADPGVEMVIDVVDAFRLQETPFTKAEYTSYIKKYIKRVATHLEENQPDRVAAFKTDIQNFVKHVLSNFNDFEFYIGESLDLEAGLVYAYYNGEEVAPRLVYIKDALTEERY</sequence>
<dbReference type="OrthoDB" id="10248936at2759"/>
<keyword evidence="2" id="KW-0106">Calcium</keyword>
<dbReference type="PANTHER" id="PTHR11991">
    <property type="entry name" value="TRANSLATIONALLY CONTROLLED TUMOR PROTEIN-RELATED"/>
    <property type="match status" value="1"/>
</dbReference>
<dbReference type="OMA" id="CAMITEG"/>
<dbReference type="SMR" id="A0A061D5A8"/>
<dbReference type="GeneID" id="24564412"/>
<comment type="similarity">
    <text evidence="3">Belongs to the TCTP family.</text>
</comment>
<comment type="subcellular location">
    <subcellularLocation>
        <location evidence="1">Cytoplasm</location>
    </subcellularLocation>
</comment>
<dbReference type="InterPro" id="IPR018105">
    <property type="entry name" value="Translational_control_tumour_p"/>
</dbReference>
<dbReference type="GO" id="GO:0005509">
    <property type="term" value="F:calcium ion binding"/>
    <property type="evidence" value="ECO:0007669"/>
    <property type="project" value="TreeGrafter"/>
</dbReference>
<dbReference type="KEGG" id="bbig:BBBOND_0210240"/>
<dbReference type="Pfam" id="PF00838">
    <property type="entry name" value="TCTP"/>
    <property type="match status" value="1"/>
</dbReference>